<organism evidence="2 3">
    <name type="scientific">Rubrivivax rivuli</name>
    <dbReference type="NCBI Taxonomy" id="1862385"/>
    <lineage>
        <taxon>Bacteria</taxon>
        <taxon>Pseudomonadati</taxon>
        <taxon>Pseudomonadota</taxon>
        <taxon>Betaproteobacteria</taxon>
        <taxon>Burkholderiales</taxon>
        <taxon>Sphaerotilaceae</taxon>
        <taxon>Rubrivivax</taxon>
    </lineage>
</organism>
<dbReference type="AlphaFoldDB" id="A0A437RHP4"/>
<keyword evidence="1" id="KW-0732">Signal</keyword>
<dbReference type="InterPro" id="IPR007497">
    <property type="entry name" value="SIMPL/DUF541"/>
</dbReference>
<dbReference type="OrthoDB" id="7062395at2"/>
<evidence type="ECO:0000313" key="3">
    <source>
        <dbReference type="Proteomes" id="UP000285575"/>
    </source>
</evidence>
<gene>
    <name evidence="2" type="ORF">EOE66_10435</name>
</gene>
<evidence type="ECO:0000256" key="1">
    <source>
        <dbReference type="SAM" id="SignalP"/>
    </source>
</evidence>
<feature type="chain" id="PRO_5019489174" evidence="1">
    <location>
        <begin position="36"/>
        <end position="258"/>
    </location>
</feature>
<feature type="signal peptide" evidence="1">
    <location>
        <begin position="1"/>
        <end position="35"/>
    </location>
</feature>
<keyword evidence="3" id="KW-1185">Reference proteome</keyword>
<dbReference type="EMBL" id="SACR01000003">
    <property type="protein sequence ID" value="RVU46259.1"/>
    <property type="molecule type" value="Genomic_DNA"/>
</dbReference>
<dbReference type="PANTHER" id="PTHR34387:SF1">
    <property type="entry name" value="PERIPLASMIC IMMUNOGENIC PROTEIN"/>
    <property type="match status" value="1"/>
</dbReference>
<name>A0A437RHP4_9BURK</name>
<comment type="caution">
    <text evidence="2">The sequence shown here is derived from an EMBL/GenBank/DDBJ whole genome shotgun (WGS) entry which is preliminary data.</text>
</comment>
<dbReference type="Pfam" id="PF04402">
    <property type="entry name" value="SIMPL"/>
    <property type="match status" value="1"/>
</dbReference>
<dbReference type="RefSeq" id="WP_128228625.1">
    <property type="nucleotide sequence ID" value="NZ_SACR01000003.1"/>
</dbReference>
<protein>
    <submittedName>
        <fullName evidence="2">DUF541 domain-containing protein</fullName>
    </submittedName>
</protein>
<sequence length="258" mass="27060">MKTNSTLPALFTATPRRARALAACSLALLGGVAQAQVLPPPQNVVNLSATASVEVTMDWLTVVFSTTREGTDPAAVQTQLKQALDAALVEARKSAKPGQVQVQTGSFSLTPRYAPPNPRTPGMPGAINGWQGRTELIVEGRDVQAIAQLTSRVQSLTIARVGFSLSREARDKVEGEVAAQAIASFRARAESVSRQFGFGSYTLREVNVGSDGSQPMAMAAAPRAFSARAVNMEDAALPVEAGKQLVSATVSGSVQLVK</sequence>
<evidence type="ECO:0000313" key="2">
    <source>
        <dbReference type="EMBL" id="RVU46259.1"/>
    </source>
</evidence>
<dbReference type="InterPro" id="IPR052022">
    <property type="entry name" value="26kDa_periplasmic_antigen"/>
</dbReference>
<dbReference type="Gene3D" id="3.30.70.2970">
    <property type="entry name" value="Protein of unknown function (DUF541), domain 2"/>
    <property type="match status" value="1"/>
</dbReference>
<dbReference type="PANTHER" id="PTHR34387">
    <property type="entry name" value="SLR1258 PROTEIN"/>
    <property type="match status" value="1"/>
</dbReference>
<reference evidence="2 3" key="1">
    <citation type="submission" date="2019-01" db="EMBL/GenBank/DDBJ databases">
        <authorList>
            <person name="Chen W.-M."/>
        </authorList>
    </citation>
    <scope>NUCLEOTIDE SEQUENCE [LARGE SCALE GENOMIC DNA]</scope>
    <source>
        <strain evidence="2 3">KYPY4</strain>
    </source>
</reference>
<proteinExistence type="predicted"/>
<dbReference type="Gene3D" id="3.30.110.170">
    <property type="entry name" value="Protein of unknown function (DUF541), domain 1"/>
    <property type="match status" value="1"/>
</dbReference>
<dbReference type="GO" id="GO:0006974">
    <property type="term" value="P:DNA damage response"/>
    <property type="evidence" value="ECO:0007669"/>
    <property type="project" value="TreeGrafter"/>
</dbReference>
<accession>A0A437RHP4</accession>
<dbReference type="Proteomes" id="UP000285575">
    <property type="component" value="Unassembled WGS sequence"/>
</dbReference>